<evidence type="ECO:0000256" key="3">
    <source>
        <dbReference type="ARBA" id="ARBA00022614"/>
    </source>
</evidence>
<dbReference type="Gene3D" id="2.60.120.200">
    <property type="match status" value="1"/>
</dbReference>
<dbReference type="InterPro" id="IPR051355">
    <property type="entry name" value="Notch/Slit_guidance"/>
</dbReference>
<dbReference type="InterPro" id="IPR001881">
    <property type="entry name" value="EGF-like_Ca-bd_dom"/>
</dbReference>
<dbReference type="InterPro" id="IPR000742">
    <property type="entry name" value="EGF"/>
</dbReference>
<comment type="caution">
    <text evidence="11">The sequence shown here is derived from an EMBL/GenBank/DDBJ whole genome shotgun (WGS) entry which is preliminary data.</text>
</comment>
<gene>
    <name evidence="11" type="ORF">KUTeg_004729</name>
</gene>
<feature type="domain" description="Laminin G" evidence="9">
    <location>
        <begin position="852"/>
        <end position="1029"/>
    </location>
</feature>
<feature type="domain" description="EGF-like" evidence="10">
    <location>
        <begin position="644"/>
        <end position="681"/>
    </location>
</feature>
<keyword evidence="4" id="KW-0732">Signal</keyword>
<dbReference type="SMART" id="SM00369">
    <property type="entry name" value="LRR_TYP"/>
    <property type="match status" value="10"/>
</dbReference>
<dbReference type="SMART" id="SM00013">
    <property type="entry name" value="LRRNT"/>
    <property type="match status" value="3"/>
</dbReference>
<dbReference type="PROSITE" id="PS51450">
    <property type="entry name" value="LRR"/>
    <property type="match status" value="1"/>
</dbReference>
<protein>
    <recommendedName>
        <fullName evidence="13">Protein slit</fullName>
    </recommendedName>
</protein>
<evidence type="ECO:0000256" key="1">
    <source>
        <dbReference type="ARBA" id="ARBA00022473"/>
    </source>
</evidence>
<keyword evidence="6 7" id="KW-1015">Disulfide bond</keyword>
<feature type="disulfide bond" evidence="7">
    <location>
        <begin position="839"/>
        <end position="848"/>
    </location>
</feature>
<keyword evidence="3" id="KW-0433">Leucine-rich repeat</keyword>
<dbReference type="PROSITE" id="PS01187">
    <property type="entry name" value="EGF_CA"/>
    <property type="match status" value="2"/>
</dbReference>
<evidence type="ECO:0000256" key="2">
    <source>
        <dbReference type="ARBA" id="ARBA00022536"/>
    </source>
</evidence>
<dbReference type="Proteomes" id="UP001217089">
    <property type="component" value="Unassembled WGS sequence"/>
</dbReference>
<dbReference type="Pfam" id="PF02210">
    <property type="entry name" value="Laminin_G_2"/>
    <property type="match status" value="1"/>
</dbReference>
<comment type="caution">
    <text evidence="7">Lacks conserved residue(s) required for the propagation of feature annotation.</text>
</comment>
<dbReference type="InterPro" id="IPR013320">
    <property type="entry name" value="ConA-like_dom_sf"/>
</dbReference>
<dbReference type="InterPro" id="IPR003591">
    <property type="entry name" value="Leu-rich_rpt_typical-subtyp"/>
</dbReference>
<evidence type="ECO:0000256" key="7">
    <source>
        <dbReference type="PROSITE-ProRule" id="PRU00076"/>
    </source>
</evidence>
<name>A0ABQ9FKN9_TEGGR</name>
<dbReference type="InterPro" id="IPR032675">
    <property type="entry name" value="LRR_dom_sf"/>
</dbReference>
<feature type="disulfide bond" evidence="7">
    <location>
        <begin position="749"/>
        <end position="758"/>
    </location>
</feature>
<evidence type="ECO:0000259" key="8">
    <source>
        <dbReference type="PROSITE" id="PS01225"/>
    </source>
</evidence>
<dbReference type="SUPFAM" id="SSF52058">
    <property type="entry name" value="L domain-like"/>
    <property type="match status" value="3"/>
</dbReference>
<dbReference type="InterPro" id="IPR000152">
    <property type="entry name" value="EGF-type_Asp/Asn_hydroxyl_site"/>
</dbReference>
<sequence length="1145" mass="129021">MDNSRQLDHNELTCVSEAAIGSLKNMEILTLNHNNLTTIPKNLFQGMNKLRTLDAIDSHVSNQCVEEPSCPKKCTCTEGVVDCRDLGLTEIPDNLPEDAVEIDLSNNQISEIASDGFAGLRSLNSFLINANKIKCVRADTFRDQHKLNLLHLARNPFICDCNLQWLSKYLHRHPIETSGVRCESPRRMQRKKIARARLSKFKCKGAEIHRTKNAGTCMIDMECPQACVCMGTVVDCSSRQLTSVPSDLPMYTTELKLNNNQITRIPTGVFGRMPNLQILNLANNHIETIEDGAFTGAEKLTEISLERNRITCISNSSFADTVELRQLSLFDNQIRCIKEGAFERLHFLSTLNLEANPFNCNCNLGWFSEWLKRRFVITGSPTCFTPHKLKDMPIQDLRDKDFTCEENNEAGCNVGIPPCCSDDPLASVDSCDPRAYCPPQCTCRGTVVRCSRQGLTAVPRHIPLDTTELDLSNNKLVTLSENIFSNFTNLATLILSYNNLECIAHNSFADLRQLRILSLHSNNLSTIPYGAFRDLQTLTHLALGENGLYCDCNLKWLSDWIKKDYVESGIAACSDPDNMRNKLILTTFSDAFQCKGEADPQILAKCNACYINPCQNGGTCHVVEFKNFTCECTPGYHGKRCEQEINACFGNPCANDGICEVRDYGRFTCRCQAGFEGERCEININDCEHNQCENNATCVDLVQGYSCQCTLGFKGKRCEHKIEFCSGNDNYCQNGAPCVNLDTDYRCVCLKGYSGKNCSENLNDCKSHICQNGARCVDGLGSYTCLCPLGYTGKFCEIAPLAHIRDRYGHNSVCRNHDCQNNGVCYQPKGNSDYYMCHCAPGFAGKKCEKMMSVSFMDTDSYIQLPKVDFQSKTNITIVMKTEADKGLLFYTGHNQHLTVELFRGRVAVSFYVGTSPLSNMFSYMFSFVKVDDNRLHVIEMLLDRKNFTLRVDGGNSRMVSNQGEGNYLNVEDDVYLGGIPHSKGEEARRKYHLRHKSGFRGCFQSVYINGKLLDFMVSKYNHKISPGCKIDPCQNHQCQNGQCKPRKKRDGYRCKCRRGYSGRFCDIAPTCTHRIFQKKYVHPKTRCQSRKKIKFRLCEGSCGKDCCKPKKIKTRNVKLYCSDGTSYNYDIPVIRRCGCRKCPS</sequence>
<feature type="domain" description="EGF-like" evidence="10">
    <location>
        <begin position="761"/>
        <end position="797"/>
    </location>
</feature>
<dbReference type="PROSITE" id="PS01185">
    <property type="entry name" value="CTCK_1"/>
    <property type="match status" value="1"/>
</dbReference>
<feature type="disulfide bond" evidence="7">
    <location>
        <begin position="1057"/>
        <end position="1066"/>
    </location>
</feature>
<dbReference type="CDD" id="cd00054">
    <property type="entry name" value="EGF_CA"/>
    <property type="match status" value="5"/>
</dbReference>
<feature type="domain" description="EGF-like" evidence="10">
    <location>
        <begin position="607"/>
        <end position="642"/>
    </location>
</feature>
<evidence type="ECO:0000313" key="11">
    <source>
        <dbReference type="EMBL" id="KAJ8316825.1"/>
    </source>
</evidence>
<evidence type="ECO:0000259" key="9">
    <source>
        <dbReference type="PROSITE" id="PS50025"/>
    </source>
</evidence>
<dbReference type="InterPro" id="IPR001611">
    <property type="entry name" value="Leu-rich_rpt"/>
</dbReference>
<feature type="disulfide bond" evidence="7">
    <location>
        <begin position="787"/>
        <end position="796"/>
    </location>
</feature>
<keyword evidence="1" id="KW-0217">Developmental protein</keyword>
<dbReference type="SMART" id="SM00282">
    <property type="entry name" value="LamG"/>
    <property type="match status" value="1"/>
</dbReference>
<dbReference type="Gene3D" id="3.80.10.10">
    <property type="entry name" value="Ribonuclease Inhibitor"/>
    <property type="match status" value="5"/>
</dbReference>
<dbReference type="Gene3D" id="2.10.25.10">
    <property type="entry name" value="Laminin"/>
    <property type="match status" value="7"/>
</dbReference>
<dbReference type="PANTHER" id="PTHR45836">
    <property type="entry name" value="SLIT HOMOLOG"/>
    <property type="match status" value="1"/>
</dbReference>
<feature type="domain" description="EGF-like" evidence="10">
    <location>
        <begin position="810"/>
        <end position="849"/>
    </location>
</feature>
<evidence type="ECO:0000256" key="5">
    <source>
        <dbReference type="ARBA" id="ARBA00022737"/>
    </source>
</evidence>
<dbReference type="InterPro" id="IPR000483">
    <property type="entry name" value="Cys-rich_flank_reg_C"/>
</dbReference>
<dbReference type="PROSITE" id="PS00010">
    <property type="entry name" value="ASX_HYDROXYL"/>
    <property type="match status" value="3"/>
</dbReference>
<dbReference type="Pfam" id="PF00008">
    <property type="entry name" value="EGF"/>
    <property type="match status" value="5"/>
</dbReference>
<dbReference type="Pfam" id="PF01462">
    <property type="entry name" value="LRRNT"/>
    <property type="match status" value="3"/>
</dbReference>
<dbReference type="Pfam" id="PF13855">
    <property type="entry name" value="LRR_8"/>
    <property type="match status" value="4"/>
</dbReference>
<dbReference type="PROSITE" id="PS01186">
    <property type="entry name" value="EGF_2"/>
    <property type="match status" value="7"/>
</dbReference>
<dbReference type="PROSITE" id="PS50026">
    <property type="entry name" value="EGF_3"/>
    <property type="match status" value="7"/>
</dbReference>
<dbReference type="PANTHER" id="PTHR45836:SF4">
    <property type="entry name" value="PROTEIN SLIT"/>
    <property type="match status" value="1"/>
</dbReference>
<dbReference type="PROSITE" id="PS01225">
    <property type="entry name" value="CTCK_2"/>
    <property type="match status" value="1"/>
</dbReference>
<dbReference type="InterPro" id="IPR001791">
    <property type="entry name" value="Laminin_G"/>
</dbReference>
<feature type="domain" description="EGF-like" evidence="10">
    <location>
        <begin position="683"/>
        <end position="719"/>
    </location>
</feature>
<keyword evidence="5" id="KW-0677">Repeat</keyword>
<feature type="disulfide bond" evidence="7">
    <location>
        <begin position="671"/>
        <end position="680"/>
    </location>
</feature>
<evidence type="ECO:0000259" key="10">
    <source>
        <dbReference type="PROSITE" id="PS50026"/>
    </source>
</evidence>
<dbReference type="SMART" id="SM00041">
    <property type="entry name" value="CT"/>
    <property type="match status" value="1"/>
</dbReference>
<feature type="domain" description="EGF-like" evidence="10">
    <location>
        <begin position="721"/>
        <end position="759"/>
    </location>
</feature>
<feature type="disulfide bond" evidence="7">
    <location>
        <begin position="632"/>
        <end position="641"/>
    </location>
</feature>
<keyword evidence="2 7" id="KW-0245">EGF-like domain</keyword>
<evidence type="ECO:0000313" key="12">
    <source>
        <dbReference type="Proteomes" id="UP001217089"/>
    </source>
</evidence>
<feature type="domain" description="CTCK" evidence="8">
    <location>
        <begin position="1066"/>
        <end position="1144"/>
    </location>
</feature>
<dbReference type="InterPro" id="IPR018097">
    <property type="entry name" value="EGF_Ca-bd_CS"/>
</dbReference>
<keyword evidence="12" id="KW-1185">Reference proteome</keyword>
<evidence type="ECO:0008006" key="13">
    <source>
        <dbReference type="Google" id="ProtNLM"/>
    </source>
</evidence>
<organism evidence="11 12">
    <name type="scientific">Tegillarca granosa</name>
    <name type="common">Malaysian cockle</name>
    <name type="synonym">Anadara granosa</name>
    <dbReference type="NCBI Taxonomy" id="220873"/>
    <lineage>
        <taxon>Eukaryota</taxon>
        <taxon>Metazoa</taxon>
        <taxon>Spiralia</taxon>
        <taxon>Lophotrochozoa</taxon>
        <taxon>Mollusca</taxon>
        <taxon>Bivalvia</taxon>
        <taxon>Autobranchia</taxon>
        <taxon>Pteriomorphia</taxon>
        <taxon>Arcoida</taxon>
        <taxon>Arcoidea</taxon>
        <taxon>Arcidae</taxon>
        <taxon>Tegillarca</taxon>
    </lineage>
</organism>
<feature type="disulfide bond" evidence="7">
    <location>
        <begin position="1034"/>
        <end position="1044"/>
    </location>
</feature>
<dbReference type="PROSITE" id="PS00022">
    <property type="entry name" value="EGF_1"/>
    <property type="match status" value="7"/>
</dbReference>
<dbReference type="SUPFAM" id="SSF57196">
    <property type="entry name" value="EGF/Laminin"/>
    <property type="match status" value="6"/>
</dbReference>
<dbReference type="SMART" id="SM00179">
    <property type="entry name" value="EGF_CA"/>
    <property type="match status" value="7"/>
</dbReference>
<dbReference type="InterPro" id="IPR006207">
    <property type="entry name" value="Cys_knot_C"/>
</dbReference>
<dbReference type="InterPro" id="IPR000372">
    <property type="entry name" value="LRRNT"/>
</dbReference>
<dbReference type="CDD" id="cd00110">
    <property type="entry name" value="LamG"/>
    <property type="match status" value="1"/>
</dbReference>
<evidence type="ECO:0000256" key="4">
    <source>
        <dbReference type="ARBA" id="ARBA00022729"/>
    </source>
</evidence>
<proteinExistence type="predicted"/>
<dbReference type="EMBL" id="JARBDR010000246">
    <property type="protein sequence ID" value="KAJ8316825.1"/>
    <property type="molecule type" value="Genomic_DNA"/>
</dbReference>
<dbReference type="SMART" id="SM00181">
    <property type="entry name" value="EGF"/>
    <property type="match status" value="7"/>
</dbReference>
<dbReference type="PROSITE" id="PS50025">
    <property type="entry name" value="LAM_G_DOMAIN"/>
    <property type="match status" value="1"/>
</dbReference>
<dbReference type="SMART" id="SM00082">
    <property type="entry name" value="LRRCT"/>
    <property type="match status" value="3"/>
</dbReference>
<dbReference type="SUPFAM" id="SSF49899">
    <property type="entry name" value="Concanavalin A-like lectins/glucanases"/>
    <property type="match status" value="1"/>
</dbReference>
<accession>A0ABQ9FKN9</accession>
<feature type="disulfide bond" evidence="7">
    <location>
        <begin position="709"/>
        <end position="718"/>
    </location>
</feature>
<evidence type="ECO:0000256" key="6">
    <source>
        <dbReference type="ARBA" id="ARBA00023157"/>
    </source>
</evidence>
<dbReference type="Pfam" id="PF01463">
    <property type="entry name" value="LRRCT"/>
    <property type="match status" value="2"/>
</dbReference>
<reference evidence="11 12" key="1">
    <citation type="submission" date="2022-12" db="EMBL/GenBank/DDBJ databases">
        <title>Chromosome-level genome of Tegillarca granosa.</title>
        <authorList>
            <person name="Kim J."/>
        </authorList>
    </citation>
    <scope>NUCLEOTIDE SEQUENCE [LARGE SCALE GENOMIC DNA]</scope>
    <source>
        <strain evidence="11">Teg-2019</strain>
        <tissue evidence="11">Adductor muscle</tissue>
    </source>
</reference>
<feature type="domain" description="EGF-like" evidence="10">
    <location>
        <begin position="1030"/>
        <end position="1067"/>
    </location>
</feature>